<proteinExistence type="predicted"/>
<dbReference type="Proteomes" id="UP000009234">
    <property type="component" value="Chromosome"/>
</dbReference>
<organism evidence="2 3">
    <name type="scientific">Desulforamulus ruminis (strain ATCC 23193 / DSM 2154 / NCIMB 8452 / DL)</name>
    <name type="common">Desulfotomaculum ruminis</name>
    <dbReference type="NCBI Taxonomy" id="696281"/>
    <lineage>
        <taxon>Bacteria</taxon>
        <taxon>Bacillati</taxon>
        <taxon>Bacillota</taxon>
        <taxon>Clostridia</taxon>
        <taxon>Eubacteriales</taxon>
        <taxon>Peptococcaceae</taxon>
        <taxon>Desulforamulus</taxon>
    </lineage>
</organism>
<keyword evidence="2" id="KW-0315">Glutamine amidotransferase</keyword>
<dbReference type="HOGENOM" id="CLU_1118779_0_0_9"/>
<dbReference type="PROSITE" id="PS51278">
    <property type="entry name" value="GATASE_TYPE_2"/>
    <property type="match status" value="1"/>
</dbReference>
<dbReference type="CDD" id="cd00352">
    <property type="entry name" value="Gn_AT_II"/>
    <property type="match status" value="1"/>
</dbReference>
<evidence type="ECO:0000313" key="2">
    <source>
        <dbReference type="EMBL" id="AEG58987.1"/>
    </source>
</evidence>
<keyword evidence="3" id="KW-1185">Reference proteome</keyword>
<evidence type="ECO:0000259" key="1">
    <source>
        <dbReference type="PROSITE" id="PS51278"/>
    </source>
</evidence>
<feature type="domain" description="Glutamine amidotransferase type-2" evidence="1">
    <location>
        <begin position="1"/>
        <end position="236"/>
    </location>
</feature>
<evidence type="ECO:0000313" key="3">
    <source>
        <dbReference type="Proteomes" id="UP000009234"/>
    </source>
</evidence>
<gene>
    <name evidence="2" type="ordered locus">Desru_0703</name>
</gene>
<dbReference type="STRING" id="696281.Desru_0703"/>
<keyword evidence="2" id="KW-0808">Transferase</keyword>
<dbReference type="GO" id="GO:0016740">
    <property type="term" value="F:transferase activity"/>
    <property type="evidence" value="ECO:0007669"/>
    <property type="project" value="UniProtKB-KW"/>
</dbReference>
<dbReference type="OrthoDB" id="321954at2"/>
<dbReference type="KEGG" id="dru:Desru_0703"/>
<dbReference type="InterPro" id="IPR017932">
    <property type="entry name" value="GATase_2_dom"/>
</dbReference>
<dbReference type="InterPro" id="IPR029055">
    <property type="entry name" value="Ntn_hydrolases_N"/>
</dbReference>
<reference evidence="2 3" key="2">
    <citation type="journal article" date="2012" name="Stand. Genomic Sci.">
        <title>Complete genome sequence of the sulfate-reducing firmicute Desulfotomaculum ruminis type strain (DL(T)).</title>
        <authorList>
            <person name="Spring S."/>
            <person name="Visser M."/>
            <person name="Lu M."/>
            <person name="Copeland A."/>
            <person name="Lapidus A."/>
            <person name="Lucas S."/>
            <person name="Cheng J.F."/>
            <person name="Han C."/>
            <person name="Tapia R."/>
            <person name="Goodwin L.A."/>
            <person name="Pitluck S."/>
            <person name="Ivanova N."/>
            <person name="Land M."/>
            <person name="Hauser L."/>
            <person name="Larimer F."/>
            <person name="Rohde M."/>
            <person name="Goker M."/>
            <person name="Detter J.C."/>
            <person name="Kyrpides N.C."/>
            <person name="Woyke T."/>
            <person name="Schaap P.J."/>
            <person name="Plugge C.M."/>
            <person name="Muyzer G."/>
            <person name="Kuever J."/>
            <person name="Pereira I.A."/>
            <person name="Parshina S.N."/>
            <person name="Bernier-Latmani R."/>
            <person name="Stams A.J."/>
            <person name="Klenk H.P."/>
        </authorList>
    </citation>
    <scope>NUCLEOTIDE SEQUENCE [LARGE SCALE GENOMIC DNA]</scope>
    <source>
        <strain evidence="3">ATCC 23193 / DSM 2154 / NCIB 8452 / DL</strain>
    </source>
</reference>
<dbReference type="AlphaFoldDB" id="F6DTW9"/>
<dbReference type="SUPFAM" id="SSF56235">
    <property type="entry name" value="N-terminal nucleophile aminohydrolases (Ntn hydrolases)"/>
    <property type="match status" value="1"/>
</dbReference>
<dbReference type="EMBL" id="CP002780">
    <property type="protein sequence ID" value="AEG58987.1"/>
    <property type="molecule type" value="Genomic_DNA"/>
</dbReference>
<name>F6DTW9_DESRL</name>
<accession>F6DTW9</accession>
<dbReference type="Gene3D" id="3.60.20.10">
    <property type="entry name" value="Glutamine Phosphoribosylpyrophosphate, subunit 1, domain 1"/>
    <property type="match status" value="1"/>
</dbReference>
<sequence>MGPKGTEQVFEFLEASMGGHGNGVAYVKKEKVYIRKGLKFPVSKASKLAFNSCAEWFIFHTRWASMGEVSNQNCHPFQYGRIVAAMNGTEFGLRSLSRAMGEITDTEALVISIAASSYHLPAIEIAKRFTELDSVFVGLIKQDKKYVPFASVGPALGDLQVYQDKGAIIMASELPFVDETKVMNAIDGFYWAGGPVPEDSLVKMGAKNRIKRAKSINRFYHEIPNYYGYYGSRGLR</sequence>
<protein>
    <submittedName>
        <fullName evidence="2">Glutamine amidotransferase, class-II</fullName>
    </submittedName>
</protein>
<dbReference type="RefSeq" id="WP_013840761.1">
    <property type="nucleotide sequence ID" value="NC_015589.1"/>
</dbReference>
<reference evidence="3" key="1">
    <citation type="submission" date="2011-05" db="EMBL/GenBank/DDBJ databases">
        <title>Complete sequence of Desulfotomaculum ruminis DSM 2154.</title>
        <authorList>
            <person name="Lucas S."/>
            <person name="Copeland A."/>
            <person name="Lapidus A."/>
            <person name="Cheng J.-F."/>
            <person name="Goodwin L."/>
            <person name="Pitluck S."/>
            <person name="Lu M."/>
            <person name="Detter J.C."/>
            <person name="Han C."/>
            <person name="Tapia R."/>
            <person name="Land M."/>
            <person name="Hauser L."/>
            <person name="Kyrpides N."/>
            <person name="Ivanova N."/>
            <person name="Mikhailova N."/>
            <person name="Pagani I."/>
            <person name="Stams A.J.M."/>
            <person name="Plugge C.M."/>
            <person name="Muyzer G."/>
            <person name="Kuever J."/>
            <person name="Parshina S.N."/>
            <person name="Ivanova A.E."/>
            <person name="Nazina T.N."/>
            <person name="Brambilla E."/>
            <person name="Spring S."/>
            <person name="Klenk H.-P."/>
            <person name="Woyke T."/>
        </authorList>
    </citation>
    <scope>NUCLEOTIDE SEQUENCE [LARGE SCALE GENOMIC DNA]</scope>
    <source>
        <strain evidence="3">ATCC 23193 / DSM 2154 / NCIB 8452 / DL</strain>
    </source>
</reference>
<dbReference type="eggNOG" id="COG0121">
    <property type="taxonomic scope" value="Bacteria"/>
</dbReference>